<dbReference type="InterPro" id="IPR035966">
    <property type="entry name" value="PKF_sf"/>
</dbReference>
<feature type="domain" description="Phosphofructokinase" evidence="13">
    <location>
        <begin position="87"/>
        <end position="394"/>
    </location>
</feature>
<sequence length="449" mass="49955">MKDYCNPLEFTEEIIEDIDTHIETLGPAKIPSPIKLPTQCFVTDDYRVTLRVNYQYLKENISQKKEVPSLELAGPRPYIYFDPSKTKVGIVTCGGLCPGINDVIRSLVMTLYYSYGVDKIIGFQYGLQGFIPKYGHPVIELTPEVVKDIHTMGGTFLGTSRGHQPIDEIVDTLERLNIQILFMIGGDGTFRAANKIKEEISRRGLKIAVVAIPKTIDNDIWLVSKTFGFDTAVELACEAIRCAHTEARAVPYGIGLVKLMGRHSGFIAAAATLATKEVNFCLVPEIDFDLEGEGGFLSALEKRLLTRKHAVVVVAEGAGQRYVQKDPPEYDASGNLKLGDIGKFLKDKITQYFKEKGLEVVIRYIDPSYIIRSVPANVEDRIYCGFLGQYAVHAAMAGKTGLMISYLNEQFVHVPLKEAVKKRKQINPHSRFWLSVLESTGQGSLKNTP</sequence>
<dbReference type="PANTHER" id="PTHR45770">
    <property type="entry name" value="ATP-DEPENDENT 6-PHOSPHOFRUCTOKINASE 1"/>
    <property type="match status" value="1"/>
</dbReference>
<dbReference type="GO" id="GO:0047334">
    <property type="term" value="F:diphosphate-fructose-6-phosphate 1-phosphotransferase activity"/>
    <property type="evidence" value="ECO:0007669"/>
    <property type="project" value="UniProtKB-EC"/>
</dbReference>
<dbReference type="SUPFAM" id="SSF53784">
    <property type="entry name" value="Phosphofructokinase"/>
    <property type="match status" value="1"/>
</dbReference>
<accession>A0A2N7PII8</accession>
<dbReference type="InterPro" id="IPR012004">
    <property type="entry name" value="PyroP-dep_PFK_TP0108"/>
</dbReference>
<evidence type="ECO:0000256" key="9">
    <source>
        <dbReference type="ARBA" id="ARBA00023152"/>
    </source>
</evidence>
<organism evidence="14 15">
    <name type="scientific">Caldimicrobium thiodismutans</name>
    <dbReference type="NCBI Taxonomy" id="1653476"/>
    <lineage>
        <taxon>Bacteria</taxon>
        <taxon>Pseudomonadati</taxon>
        <taxon>Thermodesulfobacteriota</taxon>
        <taxon>Thermodesulfobacteria</taxon>
        <taxon>Thermodesulfobacteriales</taxon>
        <taxon>Thermodesulfobacteriaceae</taxon>
        <taxon>Caldimicrobium</taxon>
    </lineage>
</organism>
<evidence type="ECO:0000256" key="6">
    <source>
        <dbReference type="ARBA" id="ARBA00022777"/>
    </source>
</evidence>
<dbReference type="Gene3D" id="3.40.50.450">
    <property type="match status" value="1"/>
</dbReference>
<evidence type="ECO:0000256" key="7">
    <source>
        <dbReference type="ARBA" id="ARBA00022840"/>
    </source>
</evidence>
<keyword evidence="5 12" id="KW-0547">Nucleotide-binding</keyword>
<gene>
    <name evidence="12" type="primary">pfkA</name>
    <name evidence="14" type="ORF">C0197_05805</name>
</gene>
<comment type="subcellular location">
    <subcellularLocation>
        <location evidence="12">Cytoplasm</location>
    </subcellularLocation>
</comment>
<dbReference type="EC" id="2.7.1.11" evidence="12"/>
<comment type="function">
    <text evidence="2">Catalyzes the phosphorylation of D-fructose 6-phosphate, the first committing step of glycolysis. Uses inorganic phosphate (PPi) as phosphoryl donor instead of ATP like common ATP-dependent phosphofructokinases (ATP-PFKs), which renders the reaction reversible, and can thus function both in glycolysis and gluconeogenesis. Consistently, PPi-PFK can replace the enzymes of both the forward (ATP-PFK) and reverse (fructose-bisphosphatase (FBPase)) reactions.</text>
</comment>
<comment type="cofactor">
    <cofactor evidence="1 12">
        <name>Mg(2+)</name>
        <dbReference type="ChEBI" id="CHEBI:18420"/>
    </cofactor>
</comment>
<evidence type="ECO:0000256" key="3">
    <source>
        <dbReference type="ARBA" id="ARBA00022679"/>
    </source>
</evidence>
<dbReference type="HAMAP" id="MF_01981">
    <property type="entry name" value="Phosphofructokinase_II_X"/>
    <property type="match status" value="1"/>
</dbReference>
<dbReference type="GO" id="GO:0046872">
    <property type="term" value="F:metal ion binding"/>
    <property type="evidence" value="ECO:0007669"/>
    <property type="project" value="UniProtKB-KW"/>
</dbReference>
<feature type="binding site" evidence="12">
    <location>
        <position position="95"/>
    </location>
    <ligand>
        <name>ATP</name>
        <dbReference type="ChEBI" id="CHEBI:30616"/>
    </ligand>
</feature>
<keyword evidence="9 12" id="KW-0324">Glycolysis</keyword>
<comment type="function">
    <text evidence="12">Catalyzes the phosphorylation of D-fructose 6-phosphate to fructose 1,6-bisphosphate by ATP, the first committing step of glycolysis.</text>
</comment>
<reference evidence="14 15" key="1">
    <citation type="submission" date="2018-01" db="EMBL/GenBank/DDBJ databases">
        <title>Metagenomic assembled genomes from two thermal pools in the Uzon Caldera, Kamchatka, Russia.</title>
        <authorList>
            <person name="Wilkins L."/>
            <person name="Ettinger C."/>
        </authorList>
    </citation>
    <scope>NUCLEOTIDE SEQUENCE [LARGE SCALE GENOMIC DNA]</scope>
    <source>
        <strain evidence="14">ZAV-15</strain>
    </source>
</reference>
<dbReference type="InterPro" id="IPR050929">
    <property type="entry name" value="PFKA"/>
</dbReference>
<dbReference type="UniPathway" id="UPA00109">
    <property type="reaction ID" value="UER00182"/>
</dbReference>
<feature type="active site" description="Proton acceptor" evidence="12">
    <location>
        <position position="217"/>
    </location>
</feature>
<comment type="pathway">
    <text evidence="12">Carbohydrate degradation; glycolysis; D-glyceraldehyde 3-phosphate and glycerone phosphate from D-glucose: step 3/4.</text>
</comment>
<keyword evidence="4 12" id="KW-0479">Metal-binding</keyword>
<evidence type="ECO:0000256" key="11">
    <source>
        <dbReference type="ARBA" id="ARBA00048072"/>
    </source>
</evidence>
<feature type="binding site" evidence="12">
    <location>
        <position position="187"/>
    </location>
    <ligand>
        <name>Mg(2+)</name>
        <dbReference type="ChEBI" id="CHEBI:18420"/>
        <note>catalytic</note>
    </ligand>
</feature>
<comment type="catalytic activity">
    <reaction evidence="11">
        <text>beta-D-fructose 6-phosphate + diphosphate = beta-D-fructose 1,6-bisphosphate + phosphate + H(+)</text>
        <dbReference type="Rhea" id="RHEA:13613"/>
        <dbReference type="ChEBI" id="CHEBI:15378"/>
        <dbReference type="ChEBI" id="CHEBI:32966"/>
        <dbReference type="ChEBI" id="CHEBI:33019"/>
        <dbReference type="ChEBI" id="CHEBI:43474"/>
        <dbReference type="ChEBI" id="CHEBI:57634"/>
        <dbReference type="EC" id="2.7.1.90"/>
    </reaction>
</comment>
<dbReference type="PRINTS" id="PR00476">
    <property type="entry name" value="PHFRCTKINASE"/>
</dbReference>
<keyword evidence="7 12" id="KW-0067">ATP-binding</keyword>
<dbReference type="InterPro" id="IPR000023">
    <property type="entry name" value="Phosphofructokinase_dom"/>
</dbReference>
<dbReference type="GO" id="GO:0005737">
    <property type="term" value="C:cytoplasm"/>
    <property type="evidence" value="ECO:0007669"/>
    <property type="project" value="UniProtKB-SubCell"/>
</dbReference>
<evidence type="ECO:0000256" key="10">
    <source>
        <dbReference type="ARBA" id="ARBA00048070"/>
    </source>
</evidence>
<dbReference type="PIRSF" id="PIRSF000534">
    <property type="entry name" value="PPi_PFK_TP0108"/>
    <property type="match status" value="1"/>
</dbReference>
<evidence type="ECO:0000256" key="12">
    <source>
        <dbReference type="HAMAP-Rule" id="MF_01981"/>
    </source>
</evidence>
<dbReference type="FunFam" id="3.40.50.450:FF:000002">
    <property type="entry name" value="ATP-dependent 6-phosphofructokinase"/>
    <property type="match status" value="1"/>
</dbReference>
<feature type="binding site" evidence="12">
    <location>
        <begin position="215"/>
        <end position="217"/>
    </location>
    <ligand>
        <name>substrate</name>
    </ligand>
</feature>
<comment type="caution">
    <text evidence="14">The sequence shown here is derived from an EMBL/GenBank/DDBJ whole genome shotgun (WGS) entry which is preliminary data.</text>
</comment>
<feature type="site" description="Important for substrate specificity; cannot use PPi as phosphoryl donor" evidence="12">
    <location>
        <position position="188"/>
    </location>
</feature>
<dbReference type="AlphaFoldDB" id="A0A2N7PII8"/>
<evidence type="ECO:0000256" key="1">
    <source>
        <dbReference type="ARBA" id="ARBA00001946"/>
    </source>
</evidence>
<feature type="binding site" evidence="12">
    <location>
        <begin position="161"/>
        <end position="162"/>
    </location>
    <ligand>
        <name>ATP</name>
        <dbReference type="ChEBI" id="CHEBI:30616"/>
    </ligand>
</feature>
<dbReference type="NCBIfam" id="NF005301">
    <property type="entry name" value="PRK06830.1"/>
    <property type="match status" value="1"/>
</dbReference>
<keyword evidence="12" id="KW-0963">Cytoplasm</keyword>
<comment type="subunit">
    <text evidence="12">Homodimer.</text>
</comment>
<evidence type="ECO:0000259" key="13">
    <source>
        <dbReference type="Pfam" id="PF00365"/>
    </source>
</evidence>
<feature type="binding site" evidence="12">
    <location>
        <begin position="186"/>
        <end position="189"/>
    </location>
    <ligand>
        <name>ATP</name>
        <dbReference type="ChEBI" id="CHEBI:30616"/>
    </ligand>
</feature>
<keyword evidence="6 12" id="KW-0418">Kinase</keyword>
<protein>
    <recommendedName>
        <fullName evidence="12">ATP-dependent 6-phosphofructokinase</fullName>
        <shortName evidence="12">ATP-PFK</shortName>
        <shortName evidence="12">Phosphofructokinase</shortName>
        <ecNumber evidence="12">2.7.1.11</ecNumber>
    </recommendedName>
    <alternativeName>
        <fullName evidence="12">Phosphohexokinase</fullName>
    </alternativeName>
</protein>
<dbReference type="GO" id="GO:0005524">
    <property type="term" value="F:ATP binding"/>
    <property type="evidence" value="ECO:0007669"/>
    <property type="project" value="UniProtKB-KW"/>
</dbReference>
<comment type="catalytic activity">
    <reaction evidence="10 12">
        <text>beta-D-fructose 6-phosphate + ATP = beta-D-fructose 1,6-bisphosphate + ADP + H(+)</text>
        <dbReference type="Rhea" id="RHEA:16109"/>
        <dbReference type="ChEBI" id="CHEBI:15378"/>
        <dbReference type="ChEBI" id="CHEBI:30616"/>
        <dbReference type="ChEBI" id="CHEBI:32966"/>
        <dbReference type="ChEBI" id="CHEBI:57634"/>
        <dbReference type="ChEBI" id="CHEBI:456216"/>
        <dbReference type="EC" id="2.7.1.11"/>
    </reaction>
</comment>
<dbReference type="Pfam" id="PF00365">
    <property type="entry name" value="PFK"/>
    <property type="match status" value="1"/>
</dbReference>
<dbReference type="Proteomes" id="UP000235731">
    <property type="component" value="Unassembled WGS sequence"/>
</dbReference>
<evidence type="ECO:0000256" key="5">
    <source>
        <dbReference type="ARBA" id="ARBA00022741"/>
    </source>
</evidence>
<keyword evidence="8 12" id="KW-0460">Magnesium</keyword>
<keyword evidence="3 12" id="KW-0808">Transferase</keyword>
<comment type="similarity">
    <text evidence="12">Belongs to the phosphofructokinase type A (PFKA) family. PPi-dependent PFK group II subfamily. Atypical ATP-dependent clade 'X' sub-subfamily.</text>
</comment>
<evidence type="ECO:0000256" key="4">
    <source>
        <dbReference type="ARBA" id="ARBA00022723"/>
    </source>
</evidence>
<evidence type="ECO:0000256" key="2">
    <source>
        <dbReference type="ARBA" id="ARBA00003138"/>
    </source>
</evidence>
<feature type="binding site" evidence="12">
    <location>
        <begin position="369"/>
        <end position="372"/>
    </location>
    <ligand>
        <name>substrate</name>
    </ligand>
</feature>
<name>A0A2N7PII8_9BACT</name>
<dbReference type="EMBL" id="PNIE01000085">
    <property type="protein sequence ID" value="PMP61403.1"/>
    <property type="molecule type" value="Genomic_DNA"/>
</dbReference>
<feature type="binding site" evidence="12">
    <location>
        <begin position="260"/>
        <end position="262"/>
    </location>
    <ligand>
        <name>substrate</name>
    </ligand>
</feature>
<evidence type="ECO:0000313" key="15">
    <source>
        <dbReference type="Proteomes" id="UP000235731"/>
    </source>
</evidence>
<evidence type="ECO:0000256" key="8">
    <source>
        <dbReference type="ARBA" id="ARBA00022842"/>
    </source>
</evidence>
<dbReference type="InterPro" id="IPR022953">
    <property type="entry name" value="ATP_PFK"/>
</dbReference>
<dbReference type="GO" id="GO:0006002">
    <property type="term" value="P:fructose 6-phosphate metabolic process"/>
    <property type="evidence" value="ECO:0007669"/>
    <property type="project" value="InterPro"/>
</dbReference>
<dbReference type="GO" id="GO:0003872">
    <property type="term" value="F:6-phosphofructokinase activity"/>
    <property type="evidence" value="ECO:0007669"/>
    <property type="project" value="UniProtKB-UniRule"/>
</dbReference>
<proteinExistence type="inferred from homology"/>
<feature type="binding site" evidence="12">
    <location>
        <position position="316"/>
    </location>
    <ligand>
        <name>substrate</name>
    </ligand>
</feature>
<evidence type="ECO:0000313" key="14">
    <source>
        <dbReference type="EMBL" id="PMP61403.1"/>
    </source>
</evidence>